<reference evidence="2 3" key="2">
    <citation type="submission" date="2024-10" db="EMBL/GenBank/DDBJ databases">
        <authorList>
            <person name="Ryan C."/>
        </authorList>
    </citation>
    <scope>NUCLEOTIDE SEQUENCE [LARGE SCALE GENOMIC DNA]</scope>
</reference>
<dbReference type="PANTHER" id="PTHR34223">
    <property type="entry name" value="OS11G0201299 PROTEIN"/>
    <property type="match status" value="1"/>
</dbReference>
<evidence type="ECO:0000313" key="2">
    <source>
        <dbReference type="EMBL" id="CAL5040044.1"/>
    </source>
</evidence>
<dbReference type="InterPro" id="IPR053197">
    <property type="entry name" value="F-box_SCFL_complex_component"/>
</dbReference>
<evidence type="ECO:0000313" key="3">
    <source>
        <dbReference type="Proteomes" id="UP001497457"/>
    </source>
</evidence>
<dbReference type="AlphaFoldDB" id="A0ABC9DJW6"/>
<dbReference type="SUPFAM" id="SSF52047">
    <property type="entry name" value="RNI-like"/>
    <property type="match status" value="1"/>
</dbReference>
<dbReference type="Pfam" id="PF00646">
    <property type="entry name" value="F-box"/>
    <property type="match status" value="1"/>
</dbReference>
<dbReference type="InterPro" id="IPR032675">
    <property type="entry name" value="LRR_dom_sf"/>
</dbReference>
<name>A0ABC9DJW6_9POAL</name>
<dbReference type="PANTHER" id="PTHR34223:SF107">
    <property type="entry name" value="F-BOX DOMAIN-CONTAINING PROTEIN"/>
    <property type="match status" value="1"/>
</dbReference>
<feature type="domain" description="F-box" evidence="1">
    <location>
        <begin position="22"/>
        <end position="57"/>
    </location>
</feature>
<accession>A0ABC9DJW6</accession>
<dbReference type="SUPFAM" id="SSF81383">
    <property type="entry name" value="F-box domain"/>
    <property type="match status" value="1"/>
</dbReference>
<dbReference type="EMBL" id="OZ075143">
    <property type="protein sequence ID" value="CAL5040044.1"/>
    <property type="molecule type" value="Genomic_DNA"/>
</dbReference>
<protein>
    <recommendedName>
        <fullName evidence="1">F-box domain-containing protein</fullName>
    </recommendedName>
</protein>
<dbReference type="InterPro" id="IPR001810">
    <property type="entry name" value="F-box_dom"/>
</dbReference>
<reference evidence="3" key="1">
    <citation type="submission" date="2024-06" db="EMBL/GenBank/DDBJ databases">
        <authorList>
            <person name="Ryan C."/>
        </authorList>
    </citation>
    <scope>NUCLEOTIDE SEQUENCE [LARGE SCALE GENOMIC DNA]</scope>
</reference>
<keyword evidence="3" id="KW-1185">Reference proteome</keyword>
<evidence type="ECO:0000259" key="1">
    <source>
        <dbReference type="Pfam" id="PF00646"/>
    </source>
</evidence>
<dbReference type="InterPro" id="IPR036047">
    <property type="entry name" value="F-box-like_dom_sf"/>
</dbReference>
<dbReference type="Proteomes" id="UP001497457">
    <property type="component" value="Chromosome 33rd"/>
</dbReference>
<organism evidence="2 3">
    <name type="scientific">Urochloa decumbens</name>
    <dbReference type="NCBI Taxonomy" id="240449"/>
    <lineage>
        <taxon>Eukaryota</taxon>
        <taxon>Viridiplantae</taxon>
        <taxon>Streptophyta</taxon>
        <taxon>Embryophyta</taxon>
        <taxon>Tracheophyta</taxon>
        <taxon>Spermatophyta</taxon>
        <taxon>Magnoliopsida</taxon>
        <taxon>Liliopsida</taxon>
        <taxon>Poales</taxon>
        <taxon>Poaceae</taxon>
        <taxon>PACMAD clade</taxon>
        <taxon>Panicoideae</taxon>
        <taxon>Panicodae</taxon>
        <taxon>Paniceae</taxon>
        <taxon>Melinidinae</taxon>
        <taxon>Urochloa</taxon>
    </lineage>
</organism>
<proteinExistence type="predicted"/>
<sequence>MPAGKGKEGAPTPACSDSIGIDALSDELLQHIIGFLEAQEAVRTCVLARCWRNLWKSAMCVRIVADEDKFLGSVEKLCRFVDRLLQHRRGSTLHTFDLVFTSFGQEMAACLYKDHYSFLKIVNDWFWHAVSCQVQVLFLNAFSRYIEDPSLLLYNKPIESRHLTRLELDGVSVQSRFLDFSNCPSLEQLEFHNCYFSDDSRFRIRAPNLVSLVLAKVWGMIPVLESMPSLVTAYVATSMESEDTCFENDCACEFCENYYKISGGTDSNRCVLLKGLSEAEHLTLFSGPQTYIFKMDLKCCPMFSKLRILVLDDYWCVPDDFRALVCILKHSTFLQKLTLQLSSKKHRQHRERKGILVPMEGSAAILEHLKIIEVTCDAVDKRIRKLTFFLCAFHIRFSLN</sequence>
<dbReference type="Gene3D" id="3.80.10.10">
    <property type="entry name" value="Ribonuclease Inhibitor"/>
    <property type="match status" value="1"/>
</dbReference>
<gene>
    <name evidence="2" type="ORF">URODEC1_LOCUS85867</name>
</gene>